<dbReference type="EMBL" id="CP026520">
    <property type="protein sequence ID" value="QAV18240.1"/>
    <property type="molecule type" value="Genomic_DNA"/>
</dbReference>
<feature type="signal peptide" evidence="1">
    <location>
        <begin position="1"/>
        <end position="21"/>
    </location>
</feature>
<proteinExistence type="predicted"/>
<dbReference type="InterPro" id="IPR025673">
    <property type="entry name" value="PCYCGC"/>
</dbReference>
<evidence type="ECO:0000256" key="1">
    <source>
        <dbReference type="SAM" id="SignalP"/>
    </source>
</evidence>
<dbReference type="GeneID" id="95375415"/>
<dbReference type="RefSeq" id="WP_084706560.1">
    <property type="nucleotide sequence ID" value="NZ_CP026520.1"/>
</dbReference>
<dbReference type="OrthoDB" id="2654667at2"/>
<keyword evidence="1" id="KW-0732">Signal</keyword>
<gene>
    <name evidence="2" type="ORF">PC41400_11410</name>
</gene>
<name>A0A410WV79_9BACL</name>
<dbReference type="Proteomes" id="UP000288943">
    <property type="component" value="Chromosome"/>
</dbReference>
<feature type="chain" id="PRO_5019099394" description="Lipoprotein" evidence="1">
    <location>
        <begin position="22"/>
        <end position="167"/>
    </location>
</feature>
<dbReference type="KEGG" id="pchi:PC41400_11410"/>
<evidence type="ECO:0000313" key="3">
    <source>
        <dbReference type="Proteomes" id="UP000288943"/>
    </source>
</evidence>
<organism evidence="2 3">
    <name type="scientific">Paenibacillus chitinolyticus</name>
    <dbReference type="NCBI Taxonomy" id="79263"/>
    <lineage>
        <taxon>Bacteria</taxon>
        <taxon>Bacillati</taxon>
        <taxon>Bacillota</taxon>
        <taxon>Bacilli</taxon>
        <taxon>Bacillales</taxon>
        <taxon>Paenibacillaceae</taxon>
        <taxon>Paenibacillus</taxon>
    </lineage>
</organism>
<evidence type="ECO:0008006" key="4">
    <source>
        <dbReference type="Google" id="ProtNLM"/>
    </source>
</evidence>
<sequence>MMKKWGLLTATLLCASMLAAACESGGAKQEANGDGAAHHAANGDLQEKTASSAVLPKFLNKQREEIRLVYELAGKNADLLQSMPCYCGCGESAGHKSNQNCFIREMNADGSVVWDDHGTRCGICMEIAVKAISLKKDGKTPLEIRKQIDETYKGTAGKPTDTPLPEA</sequence>
<accession>A0A410WV79</accession>
<dbReference type="PROSITE" id="PS51257">
    <property type="entry name" value="PROKAR_LIPOPROTEIN"/>
    <property type="match status" value="1"/>
</dbReference>
<dbReference type="Pfam" id="PF13798">
    <property type="entry name" value="PCYCGC"/>
    <property type="match status" value="1"/>
</dbReference>
<protein>
    <recommendedName>
        <fullName evidence="4">Lipoprotein</fullName>
    </recommendedName>
</protein>
<evidence type="ECO:0000313" key="2">
    <source>
        <dbReference type="EMBL" id="QAV18240.1"/>
    </source>
</evidence>
<reference evidence="2 3" key="1">
    <citation type="submission" date="2018-01" db="EMBL/GenBank/DDBJ databases">
        <title>The whole genome sequencing and assembly of Paenibacillus chitinolyticus KCCM 41400 strain.</title>
        <authorList>
            <person name="Kim J.-Y."/>
            <person name="Park M.-K."/>
            <person name="Lee Y.-J."/>
            <person name="Yi H."/>
            <person name="Bahn Y.-S."/>
            <person name="Kim J.F."/>
            <person name="Lee D.-W."/>
        </authorList>
    </citation>
    <scope>NUCLEOTIDE SEQUENCE [LARGE SCALE GENOMIC DNA]</scope>
    <source>
        <strain evidence="2 3">KCCM 41400</strain>
    </source>
</reference>
<dbReference type="AlphaFoldDB" id="A0A410WV79"/>